<feature type="compositionally biased region" description="Polar residues" evidence="4">
    <location>
        <begin position="222"/>
        <end position="236"/>
    </location>
</feature>
<dbReference type="Pfam" id="PF09103">
    <property type="entry name" value="BRCA-2_OB1"/>
    <property type="match status" value="1"/>
</dbReference>
<evidence type="ECO:0000256" key="2">
    <source>
        <dbReference type="ARBA" id="ARBA00022763"/>
    </source>
</evidence>
<evidence type="ECO:0000313" key="6">
    <source>
        <dbReference type="Ensembl" id="ENSMMOP00000020855.1"/>
    </source>
</evidence>
<keyword evidence="2" id="KW-0227">DNA damage</keyword>
<evidence type="ECO:0000313" key="7">
    <source>
        <dbReference type="Proteomes" id="UP000261620"/>
    </source>
</evidence>
<evidence type="ECO:0000256" key="4">
    <source>
        <dbReference type="SAM" id="MobiDB-lite"/>
    </source>
</evidence>
<dbReference type="InterPro" id="IPR012340">
    <property type="entry name" value="NA-bd_OB-fold"/>
</dbReference>
<dbReference type="InterPro" id="IPR015187">
    <property type="entry name" value="BRCA2_OB_1"/>
</dbReference>
<dbReference type="InterPro" id="IPR002093">
    <property type="entry name" value="BRCA2_repeat"/>
</dbReference>
<dbReference type="GO" id="GO:0000724">
    <property type="term" value="P:double-strand break repair via homologous recombination"/>
    <property type="evidence" value="ECO:0007669"/>
    <property type="project" value="InterPro"/>
</dbReference>
<feature type="region of interest" description="Disordered" evidence="4">
    <location>
        <begin position="205"/>
        <end position="260"/>
    </location>
</feature>
<name>A0A3Q3WZ04_MOLML</name>
<dbReference type="OMA" id="KAMMSDC"/>
<dbReference type="Proteomes" id="UP000261620">
    <property type="component" value="Unplaced"/>
</dbReference>
<evidence type="ECO:0000256" key="3">
    <source>
        <dbReference type="ARBA" id="ARBA00023204"/>
    </source>
</evidence>
<feature type="domain" description="BRCA2 OB1" evidence="5">
    <location>
        <begin position="1178"/>
        <end position="1292"/>
    </location>
</feature>
<dbReference type="PROSITE" id="PS50138">
    <property type="entry name" value="BRCA2_REPEAT"/>
    <property type="match status" value="6"/>
</dbReference>
<feature type="region of interest" description="Disordered" evidence="4">
    <location>
        <begin position="811"/>
        <end position="832"/>
    </location>
</feature>
<dbReference type="PANTHER" id="PTHR11289">
    <property type="entry name" value="BREAST CANCER TYPE 2 SUSCEPTIBILITY PROTEIN BRCA2"/>
    <property type="match status" value="1"/>
</dbReference>
<keyword evidence="1" id="KW-0677">Repeat</keyword>
<dbReference type="Gene3D" id="2.40.50.140">
    <property type="entry name" value="Nucleic acid-binding proteins"/>
    <property type="match status" value="1"/>
</dbReference>
<dbReference type="GO" id="GO:0006355">
    <property type="term" value="P:regulation of DNA-templated transcription"/>
    <property type="evidence" value="ECO:0007669"/>
    <property type="project" value="TreeGrafter"/>
</dbReference>
<evidence type="ECO:0000259" key="5">
    <source>
        <dbReference type="Pfam" id="PF09103"/>
    </source>
</evidence>
<keyword evidence="3" id="KW-0234">DNA repair</keyword>
<evidence type="ECO:0000256" key="1">
    <source>
        <dbReference type="ARBA" id="ARBA00022737"/>
    </source>
</evidence>
<reference evidence="6" key="1">
    <citation type="submission" date="2025-08" db="UniProtKB">
        <authorList>
            <consortium name="Ensembl"/>
        </authorList>
    </citation>
    <scope>IDENTIFICATION</scope>
</reference>
<organism evidence="6 7">
    <name type="scientific">Mola mola</name>
    <name type="common">Ocean sunfish</name>
    <name type="synonym">Tetraodon mola</name>
    <dbReference type="NCBI Taxonomy" id="94237"/>
    <lineage>
        <taxon>Eukaryota</taxon>
        <taxon>Metazoa</taxon>
        <taxon>Chordata</taxon>
        <taxon>Craniata</taxon>
        <taxon>Vertebrata</taxon>
        <taxon>Euteleostomi</taxon>
        <taxon>Actinopterygii</taxon>
        <taxon>Neopterygii</taxon>
        <taxon>Teleostei</taxon>
        <taxon>Neoteleostei</taxon>
        <taxon>Acanthomorphata</taxon>
        <taxon>Eupercaria</taxon>
        <taxon>Tetraodontiformes</taxon>
        <taxon>Molidae</taxon>
        <taxon>Mola</taxon>
    </lineage>
</organism>
<proteinExistence type="predicted"/>
<dbReference type="GO" id="GO:0005634">
    <property type="term" value="C:nucleus"/>
    <property type="evidence" value="ECO:0007669"/>
    <property type="project" value="TreeGrafter"/>
</dbReference>
<protein>
    <recommendedName>
        <fullName evidence="5">BRCA2 OB1 domain-containing protein</fullName>
    </recommendedName>
</protein>
<reference evidence="6" key="2">
    <citation type="submission" date="2025-09" db="UniProtKB">
        <authorList>
            <consortium name="Ensembl"/>
        </authorList>
    </citation>
    <scope>IDENTIFICATION</scope>
</reference>
<sequence length="1299" mass="142557">LFDDKNVSNQDDLCTNQEGNIKTQFDKPTADSQLFSTPKVFRHCRVVSPDTENEQSFSSEQGNNLTVHAVTLTQDLQHTNFMPASDMDNSYAKHVSECLGAEIHPDISWTSSLNTPPLFYLPQLVQKLFPSLSNASRVGVVSPQTTDVTTVHQGTNNSVWKQRLPDAIEDGEIRSTVASVLEGAEDVLSIFFTNRSSALRKVKTDRVKRKQVIPKSKHDCSSTDISTTNTAASSEQRASDQKTDRLTSPPPLKAGDTGITQWSPLSLSEIPLSIMDSSCHNSAATEVEHNSRTPGKWQHVFDRGQQKTPHMEVVNTGHFNKKRRKFVYSIETSKLQVHGEDTQSQKMESSLRIPDSVPDEADCSGIMNNEIKVQETLAEENIHQDKFQNLDLSQLSRDFAQDFSQMPDPSKLSNIAKDTPRNGFSPSACLLAMKRANKKVRQTNLHHDAVSGSNSRFVSTANHNSLTESTMIDSGFQSTVADITHKTTLSFVLPSSENEAGFKSDIHGTTCFLSTNEGTVKSHLEGNLQEAETNVKLPSAVKESRTVSPVKECELHVEGPSEHPPSSAKGTVNHMKWIVPKGQDHGSLPGKTEVSLPTVLATGFKTSSHKGIHISSANLERAKYLFEETKGEKTHNDQLIRSTHGTKDELDVSHESVKNTINTNPQLSSNKKNVDDSCHLTVSQKADVTELCTLLEEVESQFEFTQFRTAKPNEHCQDNSTCPQKADRELDPDFLMGIDFDDSFNSDAEKHQTITVMHDKEAALSGKLEDKNPLMPGVGFKTAGGNVLTVSKECVSKAKAMFADLEENVTSDTSTAKQSSGNNAQTQQKWSEANHTGNVLHLKQERRKLVTLDGQVPGHKDGVKHAKMDTLKSQSGFQMASGKEICISAKAMQEADAFFKDCDPTDANASMLVKHTESIESVSGIVSQETNLKCKNVQGMTENGDKILVLADALKEEDCLSNGMQTENTTKHLGKQILVSPSQNVRFQTASGKGVSISSAALKKAKSLLKDCDGIEHICEEQMHSKMPFPGQLSRSHGFLAASGKPVAFSSEALQKAKALFSDISFIAEIPAVSHPRNYNKKQDNAGYKEKILPSTEIIANSLLNEIVTLEGTNKQLNEKLETLPPQSGGFQTASGKGVNISTAALQKRKYVFFFLFSEAFLLSRVRYDVEVDHSRRPALRKIMEKDDTAAKTMVLCACGVVSSGHSPKRYSLGDLRTPNADSKVENPCAVVWLTDGWYSIKAQLDEPLTAMLRKGRLAVGGKLIIHGAQLVGPQDACSPLEAPESLMLKVEGHKLIYM</sequence>
<dbReference type="InterPro" id="IPR015525">
    <property type="entry name" value="BRCA2"/>
</dbReference>
<dbReference type="Ensembl" id="ENSMMOT00000021201.1">
    <property type="protein sequence ID" value="ENSMMOP00000020855.1"/>
    <property type="gene ID" value="ENSMMOG00000015851.1"/>
</dbReference>
<dbReference type="Pfam" id="PF00634">
    <property type="entry name" value="BRCA2"/>
    <property type="match status" value="3"/>
</dbReference>
<dbReference type="STRING" id="94237.ENSMMOP00000020855"/>
<dbReference type="SUPFAM" id="SSF50249">
    <property type="entry name" value="Nucleic acid-binding proteins"/>
    <property type="match status" value="1"/>
</dbReference>
<accession>A0A3Q3WZ04</accession>
<dbReference type="PANTHER" id="PTHR11289:SF0">
    <property type="entry name" value="BREAST CANCER TYPE 2 SUSCEPTIBILITY PROTEIN"/>
    <property type="match status" value="1"/>
</dbReference>
<feature type="region of interest" description="Disordered" evidence="4">
    <location>
        <begin position="338"/>
        <end position="357"/>
    </location>
</feature>
<keyword evidence="7" id="KW-1185">Reference proteome</keyword>